<gene>
    <name evidence="2" type="ordered locus">Tmar_1764</name>
</gene>
<sequence>MIAIEMPARGRARTGSSPEGLPGEDERARPERRARGPQVRAAA</sequence>
<name>E6SHY7_THEM7</name>
<organism evidence="2 3">
    <name type="scientific">Thermaerobacter marianensis (strain ATCC 700841 / DSM 12885 / JCM 10246 / 7p75a)</name>
    <dbReference type="NCBI Taxonomy" id="644966"/>
    <lineage>
        <taxon>Bacteria</taxon>
        <taxon>Bacillati</taxon>
        <taxon>Bacillota</taxon>
        <taxon>Clostridia</taxon>
        <taxon>Eubacteriales</taxon>
        <taxon>Clostridiales Family XVII. Incertae Sedis</taxon>
        <taxon>Thermaerobacter</taxon>
    </lineage>
</organism>
<evidence type="ECO:0000313" key="2">
    <source>
        <dbReference type="EMBL" id="ADU51867.1"/>
    </source>
</evidence>
<dbReference type="EMBL" id="CP002344">
    <property type="protein sequence ID" value="ADU51867.1"/>
    <property type="molecule type" value="Genomic_DNA"/>
</dbReference>
<keyword evidence="3" id="KW-1185">Reference proteome</keyword>
<dbReference type="RefSeq" id="WP_013496168.1">
    <property type="nucleotide sequence ID" value="NC_014831.1"/>
</dbReference>
<dbReference type="KEGG" id="tmr:Tmar_1764"/>
<evidence type="ECO:0000256" key="1">
    <source>
        <dbReference type="SAM" id="MobiDB-lite"/>
    </source>
</evidence>
<evidence type="ECO:0000313" key="3">
    <source>
        <dbReference type="Proteomes" id="UP000008915"/>
    </source>
</evidence>
<reference evidence="3" key="2">
    <citation type="journal article" date="2010" name="Stand. Genomic Sci.">
        <title>Complete genome sequence of Thermaerobacter marianensis type strain (7p75aT).</title>
        <authorList>
            <person name="Han C."/>
            <person name="Gu W."/>
            <person name="Zhang X."/>
            <person name="Lapidus A."/>
            <person name="Nolan M."/>
            <person name="Copeland A."/>
            <person name="Lucas S."/>
            <person name="Glavina Del Rio T."/>
            <person name="Tice H."/>
            <person name="Cheng J."/>
            <person name="Tapia R."/>
            <person name="Goodwin L."/>
            <person name="Pitluck S."/>
            <person name="Pagani I."/>
            <person name="Ivanova N."/>
            <person name="Mavromatis K."/>
            <person name="Mikhailova N."/>
            <person name="Pati A."/>
            <person name="Chen A."/>
            <person name="Palaniappan K."/>
            <person name="Land M."/>
            <person name="Hauser L."/>
            <person name="Chang Y."/>
            <person name="Jeffries C."/>
            <person name="Schneider S."/>
            <person name="Rohde M."/>
            <person name="Goker M."/>
            <person name="Pukall R."/>
            <person name="Woyke T."/>
            <person name="Bristow J."/>
            <person name="Eisen J."/>
            <person name="Markowitz V."/>
            <person name="Hugenholtz P."/>
            <person name="Kyrpides N."/>
            <person name="Klenk H."/>
            <person name="Detter J."/>
        </authorList>
    </citation>
    <scope>NUCLEOTIDE SEQUENCE [LARGE SCALE GENOMIC DNA]</scope>
    <source>
        <strain evidence="3">ATCC 700841 / DSM 12885 / JCM 10246 / 7p75a</strain>
    </source>
</reference>
<dbReference type="HOGENOM" id="CLU_3240806_0_0_9"/>
<dbReference type="Proteomes" id="UP000008915">
    <property type="component" value="Chromosome"/>
</dbReference>
<feature type="region of interest" description="Disordered" evidence="1">
    <location>
        <begin position="1"/>
        <end position="43"/>
    </location>
</feature>
<accession>E6SHY7</accession>
<feature type="compositionally biased region" description="Basic and acidic residues" evidence="1">
    <location>
        <begin position="24"/>
        <end position="34"/>
    </location>
</feature>
<reference evidence="2 3" key="1">
    <citation type="journal article" date="2010" name="Stand. Genomic Sci.">
        <title>Complete genome sequence of Thermaerobacter marianensis type strain (7p75a).</title>
        <authorList>
            <person name="Han C."/>
            <person name="Gu W."/>
            <person name="Zhang X."/>
            <person name="Lapidus A."/>
            <person name="Nolan M."/>
            <person name="Copeland A."/>
            <person name="Lucas S."/>
            <person name="Del Rio T.G."/>
            <person name="Tice H."/>
            <person name="Cheng J.F."/>
            <person name="Tapia R."/>
            <person name="Goodwin L."/>
            <person name="Pitluck S."/>
            <person name="Pagani I."/>
            <person name="Ivanova N."/>
            <person name="Mavromatis K."/>
            <person name="Mikhailova N."/>
            <person name="Pati A."/>
            <person name="Chen A."/>
            <person name="Palaniappan K."/>
            <person name="Land M."/>
            <person name="Hauser L."/>
            <person name="Chang Y.J."/>
            <person name="Jeffries C.D."/>
            <person name="Schneider S."/>
            <person name="Rohde M."/>
            <person name="Goker M."/>
            <person name="Pukall R."/>
            <person name="Woyke T."/>
            <person name="Bristow J."/>
            <person name="Eisen J.A."/>
            <person name="Markowitz V."/>
            <person name="Hugenholtz P."/>
            <person name="Kyrpides N.C."/>
            <person name="Klenk H.P."/>
            <person name="Detter J.C."/>
        </authorList>
    </citation>
    <scope>NUCLEOTIDE SEQUENCE [LARGE SCALE GENOMIC DNA]</scope>
    <source>
        <strain evidence="3">ATCC 700841 / DSM 12885 / JCM 10246 / 7p75a</strain>
    </source>
</reference>
<dbReference type="AlphaFoldDB" id="E6SHY7"/>
<proteinExistence type="predicted"/>
<protein>
    <submittedName>
        <fullName evidence="2">Uncharacterized protein</fullName>
    </submittedName>
</protein>